<keyword evidence="2" id="KW-1185">Reference proteome</keyword>
<dbReference type="InterPro" id="IPR001611">
    <property type="entry name" value="Leu-rich_rpt"/>
</dbReference>
<name>A0A836CGG7_9STRA</name>
<organism evidence="1 2">
    <name type="scientific">Tribonema minus</name>
    <dbReference type="NCBI Taxonomy" id="303371"/>
    <lineage>
        <taxon>Eukaryota</taxon>
        <taxon>Sar</taxon>
        <taxon>Stramenopiles</taxon>
        <taxon>Ochrophyta</taxon>
        <taxon>PX clade</taxon>
        <taxon>Xanthophyceae</taxon>
        <taxon>Tribonematales</taxon>
        <taxon>Tribonemataceae</taxon>
        <taxon>Tribonema</taxon>
    </lineage>
</organism>
<protein>
    <submittedName>
        <fullName evidence="1">Uncharacterized protein</fullName>
    </submittedName>
</protein>
<dbReference type="Proteomes" id="UP000664859">
    <property type="component" value="Unassembled WGS sequence"/>
</dbReference>
<gene>
    <name evidence="1" type="ORF">JKP88DRAFT_162898</name>
</gene>
<comment type="caution">
    <text evidence="1">The sequence shown here is derived from an EMBL/GenBank/DDBJ whole genome shotgun (WGS) entry which is preliminary data.</text>
</comment>
<evidence type="ECO:0000313" key="2">
    <source>
        <dbReference type="Proteomes" id="UP000664859"/>
    </source>
</evidence>
<dbReference type="InterPro" id="IPR032675">
    <property type="entry name" value="LRR_dom_sf"/>
</dbReference>
<proteinExistence type="predicted"/>
<dbReference type="Gene3D" id="3.80.10.10">
    <property type="entry name" value="Ribonuclease Inhibitor"/>
    <property type="match status" value="1"/>
</dbReference>
<sequence length="97" mass="10550">DLYHATAGDQWWRAERWLAPGSEVRKWYGIGVRHGALTSLRLPNNNLSGALPQTLGGLAALRALDLSFNKALRGRVPRCVGALTRLRVGTASELSSL</sequence>
<dbReference type="Pfam" id="PF00560">
    <property type="entry name" value="LRR_1"/>
    <property type="match status" value="1"/>
</dbReference>
<accession>A0A836CGG7</accession>
<dbReference type="SUPFAM" id="SSF52058">
    <property type="entry name" value="L domain-like"/>
    <property type="match status" value="1"/>
</dbReference>
<feature type="non-terminal residue" evidence="1">
    <location>
        <position position="1"/>
    </location>
</feature>
<reference evidence="1" key="1">
    <citation type="submission" date="2021-02" db="EMBL/GenBank/DDBJ databases">
        <title>First Annotated Genome of the Yellow-green Alga Tribonema minus.</title>
        <authorList>
            <person name="Mahan K.M."/>
        </authorList>
    </citation>
    <scope>NUCLEOTIDE SEQUENCE</scope>
    <source>
        <strain evidence="1">UTEX B ZZ1240</strain>
    </source>
</reference>
<dbReference type="EMBL" id="JAFCMP010000146">
    <property type="protein sequence ID" value="KAG5185007.1"/>
    <property type="molecule type" value="Genomic_DNA"/>
</dbReference>
<dbReference type="AlphaFoldDB" id="A0A836CGG7"/>
<dbReference type="OrthoDB" id="1934521at2759"/>
<evidence type="ECO:0000313" key="1">
    <source>
        <dbReference type="EMBL" id="KAG5185007.1"/>
    </source>
</evidence>